<name>A0A345DAB2_9BURK</name>
<dbReference type="GO" id="GO:0030170">
    <property type="term" value="F:pyridoxal phosphate binding"/>
    <property type="evidence" value="ECO:0007669"/>
    <property type="project" value="InterPro"/>
</dbReference>
<dbReference type="OrthoDB" id="581532at2"/>
<dbReference type="InterPro" id="IPR011037">
    <property type="entry name" value="Pyrv_Knase-like_insert_dom_sf"/>
</dbReference>
<accession>A0A345DAB2</accession>
<sequence>MSALDAFDVRGRIDALYVHPVKSCAAVAVDEAVLTPTGLQFDREWMVVDAAGRFVSQRELPRMVLIQPTLAEEALILNAPAQSPCAIHFNQSGDALQVTIWDDVVAAFDMGDAAALWLSDFLGQNVRLVRFDPMHERVCSEKWTATHRATTKFADGYPILVSSVASMDELNTRLHDVGSPAVNALRFRPNIVLSDVAAHDEDLIDVLHIEDERIQLKNVKPCTRCPIPNVDPMSAEIDPMISDVLLTYRRNANMEDQLTFGVNAIVLAGAGLTLRVGQSVGADYVF</sequence>
<evidence type="ECO:0000259" key="1">
    <source>
        <dbReference type="PROSITE" id="PS51340"/>
    </source>
</evidence>
<reference evidence="3" key="1">
    <citation type="submission" date="2018-07" db="EMBL/GenBank/DDBJ databases">
        <authorList>
            <person name="Kim H."/>
        </authorList>
    </citation>
    <scope>NUCLEOTIDE SEQUENCE [LARGE SCALE GENOMIC DNA]</scope>
    <source>
        <strain evidence="3">F02</strain>
    </source>
</reference>
<dbReference type="PANTHER" id="PTHR14237">
    <property type="entry name" value="MOLYBDOPTERIN COFACTOR SULFURASE MOSC"/>
    <property type="match status" value="1"/>
</dbReference>
<organism evidence="2 3">
    <name type="scientific">Ephemeroptericola cinctiostellae</name>
    <dbReference type="NCBI Taxonomy" id="2268024"/>
    <lineage>
        <taxon>Bacteria</taxon>
        <taxon>Pseudomonadati</taxon>
        <taxon>Pseudomonadota</taxon>
        <taxon>Betaproteobacteria</taxon>
        <taxon>Burkholderiales</taxon>
        <taxon>Burkholderiaceae</taxon>
        <taxon>Ephemeroptericola</taxon>
    </lineage>
</organism>
<evidence type="ECO:0000313" key="2">
    <source>
        <dbReference type="EMBL" id="AXF85300.1"/>
    </source>
</evidence>
<evidence type="ECO:0000313" key="3">
    <source>
        <dbReference type="Proteomes" id="UP000252182"/>
    </source>
</evidence>
<feature type="domain" description="MOSC" evidence="1">
    <location>
        <begin position="126"/>
        <end position="283"/>
    </location>
</feature>
<dbReference type="SUPFAM" id="SSF141673">
    <property type="entry name" value="MOSC N-terminal domain-like"/>
    <property type="match status" value="1"/>
</dbReference>
<dbReference type="PROSITE" id="PS51340">
    <property type="entry name" value="MOSC"/>
    <property type="match status" value="1"/>
</dbReference>
<dbReference type="Pfam" id="PF03473">
    <property type="entry name" value="MOSC"/>
    <property type="match status" value="1"/>
</dbReference>
<keyword evidence="3" id="KW-1185">Reference proteome</keyword>
<dbReference type="EMBL" id="CP031124">
    <property type="protein sequence ID" value="AXF85300.1"/>
    <property type="molecule type" value="Genomic_DNA"/>
</dbReference>
<dbReference type="InterPro" id="IPR005302">
    <property type="entry name" value="MoCF_Sase_C"/>
</dbReference>
<dbReference type="Proteomes" id="UP000252182">
    <property type="component" value="Chromosome"/>
</dbReference>
<dbReference type="AlphaFoldDB" id="A0A345DAB2"/>
<dbReference type="KEGG" id="hyf:DTO96_101030"/>
<dbReference type="Pfam" id="PF03476">
    <property type="entry name" value="MOSC_N"/>
    <property type="match status" value="1"/>
</dbReference>
<proteinExistence type="predicted"/>
<gene>
    <name evidence="2" type="ORF">DTO96_101030</name>
</gene>
<dbReference type="GO" id="GO:0030151">
    <property type="term" value="F:molybdenum ion binding"/>
    <property type="evidence" value="ECO:0007669"/>
    <property type="project" value="InterPro"/>
</dbReference>
<dbReference type="RefSeq" id="WP_114562512.1">
    <property type="nucleotide sequence ID" value="NZ_CP031124.1"/>
</dbReference>
<dbReference type="InterPro" id="IPR005303">
    <property type="entry name" value="MOCOS_middle"/>
</dbReference>
<protein>
    <recommendedName>
        <fullName evidence="1">MOSC domain-containing protein</fullName>
    </recommendedName>
</protein>
<dbReference type="SUPFAM" id="SSF50800">
    <property type="entry name" value="PK beta-barrel domain-like"/>
    <property type="match status" value="1"/>
</dbReference>
<dbReference type="GO" id="GO:0003824">
    <property type="term" value="F:catalytic activity"/>
    <property type="evidence" value="ECO:0007669"/>
    <property type="project" value="InterPro"/>
</dbReference>
<dbReference type="PANTHER" id="PTHR14237:SF19">
    <property type="entry name" value="MITOCHONDRIAL AMIDOXIME REDUCING COMPONENT 1"/>
    <property type="match status" value="1"/>
</dbReference>